<reference evidence="1" key="1">
    <citation type="journal article" date="2012" name="PLoS ONE">
        <title>Gene sets for utilization of primary and secondary nutrition supplies in the distal gut of endangered iberian lynx.</title>
        <authorList>
            <person name="Alcaide M."/>
            <person name="Messina E."/>
            <person name="Richter M."/>
            <person name="Bargiela R."/>
            <person name="Peplies J."/>
            <person name="Huws S.A."/>
            <person name="Newbold C.J."/>
            <person name="Golyshin P.N."/>
            <person name="Simon M.A."/>
            <person name="Lopez G."/>
            <person name="Yakimov M.M."/>
            <person name="Ferrer M."/>
        </authorList>
    </citation>
    <scope>NUCLEOTIDE SEQUENCE</scope>
</reference>
<dbReference type="AlphaFoldDB" id="J9GKI7"/>
<comment type="caution">
    <text evidence="1">The sequence shown here is derived from an EMBL/GenBank/DDBJ whole genome shotgun (WGS) entry which is preliminary data.</text>
</comment>
<evidence type="ECO:0000313" key="1">
    <source>
        <dbReference type="EMBL" id="EJX02608.1"/>
    </source>
</evidence>
<dbReference type="EMBL" id="AMCI01002477">
    <property type="protein sequence ID" value="EJX02608.1"/>
    <property type="molecule type" value="Genomic_DNA"/>
</dbReference>
<dbReference type="Pfam" id="PF14054">
    <property type="entry name" value="DUF4249"/>
    <property type="match status" value="1"/>
</dbReference>
<accession>J9GKI7</accession>
<dbReference type="PROSITE" id="PS51257">
    <property type="entry name" value="PROKAR_LIPOPROTEIN"/>
    <property type="match status" value="1"/>
</dbReference>
<gene>
    <name evidence="1" type="ORF">EVA_09294</name>
</gene>
<sequence length="289" mass="32518">MKSLLSLFLSFLLFSCTANLLPPPASTLVVEGWIENGKPPMVVLTRTVPVSEEKQSFDDLYAYLLRWAKVTVSDGEDSVVLTGRYDEDYFPPYVYTTGQLFGEVGKRYRLTVAYRDFYATAETTIPAPPREPYYTVQPSAENSNLLQVTARLDLSNPSASSSDNVWAKLTPSYYQFFTHSHPENRHFVAAFLGTVNGQGLGNSVEIPIYRGHQMKEVKYTPYFKPYEPLRVKCARMDSTAYAYWKAYMDSQALSGNLFFSTFLNLPSNIRGGAGYWIGYGSVTTPIPLN</sequence>
<evidence type="ECO:0008006" key="2">
    <source>
        <dbReference type="Google" id="ProtNLM"/>
    </source>
</evidence>
<protein>
    <recommendedName>
        <fullName evidence="2">Lipoprotein</fullName>
    </recommendedName>
</protein>
<dbReference type="InterPro" id="IPR025345">
    <property type="entry name" value="DUF4249"/>
</dbReference>
<organism evidence="1">
    <name type="scientific">gut metagenome</name>
    <dbReference type="NCBI Taxonomy" id="749906"/>
    <lineage>
        <taxon>unclassified sequences</taxon>
        <taxon>metagenomes</taxon>
        <taxon>organismal metagenomes</taxon>
    </lineage>
</organism>
<name>J9GKI7_9ZZZZ</name>
<proteinExistence type="predicted"/>